<reference evidence="1" key="1">
    <citation type="submission" date="2022-07" db="EMBL/GenBank/DDBJ databases">
        <title>Phylogenomic reconstructions and comparative analyses of Kickxellomycotina fungi.</title>
        <authorList>
            <person name="Reynolds N.K."/>
            <person name="Stajich J.E."/>
            <person name="Barry K."/>
            <person name="Grigoriev I.V."/>
            <person name="Crous P."/>
            <person name="Smith M.E."/>
        </authorList>
    </citation>
    <scope>NUCLEOTIDE SEQUENCE</scope>
    <source>
        <strain evidence="1">NBRC 105414</strain>
    </source>
</reference>
<dbReference type="EMBL" id="JANBUL010000395">
    <property type="protein sequence ID" value="KAJ2776101.1"/>
    <property type="molecule type" value="Genomic_DNA"/>
</dbReference>
<dbReference type="OrthoDB" id="2360774at2759"/>
<proteinExistence type="predicted"/>
<keyword evidence="2" id="KW-1185">Reference proteome</keyword>
<dbReference type="AlphaFoldDB" id="A0A9W8H3Z8"/>
<accession>A0A9W8H3Z8</accession>
<sequence>MFPVVLSRSRLLAAALIVVGIVATAVIVTAPGGGWLSYNPSGAATDHHRQLEADRAILSRLAVIMPVNNNTDIQFYRNTWLGDYLHLVCDWPAPGCSIVCNQESTYRTLDTKTRCFARAIKNYADKDFFIKLDDDSLTDRGYILDLMKKHRGQTAPVYISDHIIHEDGKNPVLDGAKYGNGKFYMFNRPLARCVDPEIKYRGHHNEDAVFGAMVRAGCDEKRIMYLDEDDRFIWHKEYENKNKKIDLSHIKNH</sequence>
<protein>
    <submittedName>
        <fullName evidence="1">Uncharacterized protein</fullName>
    </submittedName>
</protein>
<gene>
    <name evidence="1" type="ORF">H4R18_005848</name>
</gene>
<comment type="caution">
    <text evidence="1">The sequence shown here is derived from an EMBL/GenBank/DDBJ whole genome shotgun (WGS) entry which is preliminary data.</text>
</comment>
<organism evidence="1 2">
    <name type="scientific">Coemansia javaensis</name>
    <dbReference type="NCBI Taxonomy" id="2761396"/>
    <lineage>
        <taxon>Eukaryota</taxon>
        <taxon>Fungi</taxon>
        <taxon>Fungi incertae sedis</taxon>
        <taxon>Zoopagomycota</taxon>
        <taxon>Kickxellomycotina</taxon>
        <taxon>Kickxellomycetes</taxon>
        <taxon>Kickxellales</taxon>
        <taxon>Kickxellaceae</taxon>
        <taxon>Coemansia</taxon>
    </lineage>
</organism>
<evidence type="ECO:0000313" key="1">
    <source>
        <dbReference type="EMBL" id="KAJ2776101.1"/>
    </source>
</evidence>
<evidence type="ECO:0000313" key="2">
    <source>
        <dbReference type="Proteomes" id="UP001140217"/>
    </source>
</evidence>
<name>A0A9W8H3Z8_9FUNG</name>
<dbReference type="Proteomes" id="UP001140217">
    <property type="component" value="Unassembled WGS sequence"/>
</dbReference>